<sequence>MSDPHESSSFNASAVVERSGSPAVM</sequence>
<dbReference type="AlphaFoldDB" id="A0A2P2Q9T8"/>
<proteinExistence type="predicted"/>
<accession>A0A2P2Q9T8</accession>
<name>A0A2P2Q9T8_RHIMU</name>
<protein>
    <submittedName>
        <fullName evidence="2">Uncharacterized protein</fullName>
    </submittedName>
</protein>
<evidence type="ECO:0000256" key="1">
    <source>
        <dbReference type="SAM" id="MobiDB-lite"/>
    </source>
</evidence>
<dbReference type="EMBL" id="GGEC01083155">
    <property type="protein sequence ID" value="MBX63639.1"/>
    <property type="molecule type" value="Transcribed_RNA"/>
</dbReference>
<feature type="region of interest" description="Disordered" evidence="1">
    <location>
        <begin position="1"/>
        <end position="25"/>
    </location>
</feature>
<evidence type="ECO:0000313" key="2">
    <source>
        <dbReference type="EMBL" id="MBX63639.1"/>
    </source>
</evidence>
<reference evidence="2" key="1">
    <citation type="submission" date="2018-02" db="EMBL/GenBank/DDBJ databases">
        <title>Rhizophora mucronata_Transcriptome.</title>
        <authorList>
            <person name="Meera S.P."/>
            <person name="Sreeshan A."/>
            <person name="Augustine A."/>
        </authorList>
    </citation>
    <scope>NUCLEOTIDE SEQUENCE</scope>
    <source>
        <tissue evidence="2">Leaf</tissue>
    </source>
</reference>
<organism evidence="2">
    <name type="scientific">Rhizophora mucronata</name>
    <name type="common">Asiatic mangrove</name>
    <dbReference type="NCBI Taxonomy" id="61149"/>
    <lineage>
        <taxon>Eukaryota</taxon>
        <taxon>Viridiplantae</taxon>
        <taxon>Streptophyta</taxon>
        <taxon>Embryophyta</taxon>
        <taxon>Tracheophyta</taxon>
        <taxon>Spermatophyta</taxon>
        <taxon>Magnoliopsida</taxon>
        <taxon>eudicotyledons</taxon>
        <taxon>Gunneridae</taxon>
        <taxon>Pentapetalae</taxon>
        <taxon>rosids</taxon>
        <taxon>fabids</taxon>
        <taxon>Malpighiales</taxon>
        <taxon>Rhizophoraceae</taxon>
        <taxon>Rhizophora</taxon>
    </lineage>
</organism>